<evidence type="ECO:0000313" key="2">
    <source>
        <dbReference type="EMBL" id="SUN59556.1"/>
    </source>
</evidence>
<reference evidence="2 3" key="1">
    <citation type="submission" date="2018-06" db="EMBL/GenBank/DDBJ databases">
        <authorList>
            <consortium name="Pathogen Informatics"/>
            <person name="Doyle S."/>
        </authorList>
    </citation>
    <scope>NUCLEOTIDE SEQUENCE [LARGE SCALE GENOMIC DNA]</scope>
    <source>
        <strain evidence="2 3">NCTC12224</strain>
    </source>
</reference>
<proteinExistence type="predicted"/>
<sequence>MRSSHLLVYMLSFGLVAFLVTALFPQLSSIWVGCLVGVLGSAIAYPIDKWLEKREETK</sequence>
<evidence type="ECO:0000313" key="3">
    <source>
        <dbReference type="Proteomes" id="UP000254924"/>
    </source>
</evidence>
<keyword evidence="1" id="KW-0472">Membrane</keyword>
<name>A0A380K3D1_9STRE</name>
<organism evidence="2 3">
    <name type="scientific">Streptococcus hyointestinalis</name>
    <dbReference type="NCBI Taxonomy" id="1337"/>
    <lineage>
        <taxon>Bacteria</taxon>
        <taxon>Bacillati</taxon>
        <taxon>Bacillota</taxon>
        <taxon>Bacilli</taxon>
        <taxon>Lactobacillales</taxon>
        <taxon>Streptococcaceae</taxon>
        <taxon>Streptococcus</taxon>
    </lineage>
</organism>
<feature type="transmembrane region" description="Helical" evidence="1">
    <location>
        <begin position="30"/>
        <end position="48"/>
    </location>
</feature>
<accession>A0A380K3D1</accession>
<protein>
    <submittedName>
        <fullName evidence="2">Uncharacterized protein</fullName>
    </submittedName>
</protein>
<dbReference type="PROSITE" id="PS51257">
    <property type="entry name" value="PROKAR_LIPOPROTEIN"/>
    <property type="match status" value="1"/>
</dbReference>
<gene>
    <name evidence="2" type="ORF">NCTC12224_00435</name>
</gene>
<keyword evidence="1" id="KW-1133">Transmembrane helix</keyword>
<dbReference type="AlphaFoldDB" id="A0A380K3D1"/>
<keyword evidence="1" id="KW-0812">Transmembrane</keyword>
<feature type="transmembrane region" description="Helical" evidence="1">
    <location>
        <begin position="7"/>
        <end position="24"/>
    </location>
</feature>
<keyword evidence="3" id="KW-1185">Reference proteome</keyword>
<evidence type="ECO:0000256" key="1">
    <source>
        <dbReference type="SAM" id="Phobius"/>
    </source>
</evidence>
<dbReference type="EMBL" id="UHFN01000007">
    <property type="protein sequence ID" value="SUN59556.1"/>
    <property type="molecule type" value="Genomic_DNA"/>
</dbReference>
<dbReference type="Proteomes" id="UP000254924">
    <property type="component" value="Unassembled WGS sequence"/>
</dbReference>